<evidence type="ECO:0000313" key="3">
    <source>
        <dbReference type="EMBL" id="CAL5994248.1"/>
    </source>
</evidence>
<dbReference type="Proteomes" id="UP001642409">
    <property type="component" value="Unassembled WGS sequence"/>
</dbReference>
<dbReference type="PANTHER" id="PTHR46652:SF3">
    <property type="entry name" value="LEUCINE-RICH REPEAT-CONTAINING PROTEIN 9"/>
    <property type="match status" value="1"/>
</dbReference>
<keyword evidence="1" id="KW-0433">Leucine-rich repeat</keyword>
<comment type="caution">
    <text evidence="3">The sequence shown here is derived from an EMBL/GenBank/DDBJ whole genome shotgun (WGS) entry which is preliminary data.</text>
</comment>
<evidence type="ECO:0000313" key="4">
    <source>
        <dbReference type="Proteomes" id="UP001642409"/>
    </source>
</evidence>
<dbReference type="InterPro" id="IPR032675">
    <property type="entry name" value="LRR_dom_sf"/>
</dbReference>
<protein>
    <submittedName>
        <fullName evidence="3">Leucine-rich_repeat protein</fullName>
    </submittedName>
</protein>
<dbReference type="InterPro" id="IPR001611">
    <property type="entry name" value="Leu-rich_rpt"/>
</dbReference>
<evidence type="ECO:0000256" key="2">
    <source>
        <dbReference type="ARBA" id="ARBA00022737"/>
    </source>
</evidence>
<dbReference type="PANTHER" id="PTHR46652">
    <property type="entry name" value="LEUCINE-RICH REPEAT AND IQ DOMAIN-CONTAINING PROTEIN 1-RELATED"/>
    <property type="match status" value="1"/>
</dbReference>
<sequence>MMTNLNLKVENNNYDQDMIKKYRKKVIKGVLKIEEDQDLKSIEFLQNFQHINKLEINSCSNIIPRLNSKAIQNLSIVYCNVYNIEQFNLENLEILNLHYNLVNTPNAQMQVIKLVQNILKFNKLKELTLYGYQGIEISPLSQMTNLTKLSVGYCNLLNIDALIPLINLIYLDLSGNSGINISPLQHLKQLTHLDLQLCCIQNFNILKLLINLKELNLKINMHPIDFALFPHFPQLSELNLCYCELLNFSVYKPPVSLKKITLMSIKDIDITPLQHWTHPLTGLWLSWCNLKNLDALRPLVNLKHLYIDENYIVSIEPLKELKKLSTLSADHNFIQDIFTLEKHPNFNKFSFHNQQQPTIQQLKIANTLKGINSPITRLRKMSQLKISFGASSINKRQIIHNNMKQLLVEQVSFVSQVAQLFQKLNCIDGYQ</sequence>
<dbReference type="Gene3D" id="3.80.10.10">
    <property type="entry name" value="Ribonuclease Inhibitor"/>
    <property type="match status" value="1"/>
</dbReference>
<dbReference type="EMBL" id="CAXDID020000031">
    <property type="protein sequence ID" value="CAL5994248.1"/>
    <property type="molecule type" value="Genomic_DNA"/>
</dbReference>
<dbReference type="PROSITE" id="PS51450">
    <property type="entry name" value="LRR"/>
    <property type="match status" value="2"/>
</dbReference>
<dbReference type="InterPro" id="IPR050836">
    <property type="entry name" value="SDS22/Internalin_LRR"/>
</dbReference>
<accession>A0ABP1HGU5</accession>
<keyword evidence="2" id="KW-0677">Repeat</keyword>
<dbReference type="SUPFAM" id="SSF52058">
    <property type="entry name" value="L domain-like"/>
    <property type="match status" value="1"/>
</dbReference>
<gene>
    <name evidence="3" type="ORF">HINF_LOCUS13460</name>
</gene>
<reference evidence="3 4" key="1">
    <citation type="submission" date="2024-07" db="EMBL/GenBank/DDBJ databases">
        <authorList>
            <person name="Akdeniz Z."/>
        </authorList>
    </citation>
    <scope>NUCLEOTIDE SEQUENCE [LARGE SCALE GENOMIC DNA]</scope>
</reference>
<evidence type="ECO:0000256" key="1">
    <source>
        <dbReference type="ARBA" id="ARBA00022614"/>
    </source>
</evidence>
<name>A0ABP1HGU5_9EUKA</name>
<proteinExistence type="predicted"/>
<organism evidence="3 4">
    <name type="scientific">Hexamita inflata</name>
    <dbReference type="NCBI Taxonomy" id="28002"/>
    <lineage>
        <taxon>Eukaryota</taxon>
        <taxon>Metamonada</taxon>
        <taxon>Diplomonadida</taxon>
        <taxon>Hexamitidae</taxon>
        <taxon>Hexamitinae</taxon>
        <taxon>Hexamita</taxon>
    </lineage>
</organism>
<keyword evidence="4" id="KW-1185">Reference proteome</keyword>